<dbReference type="InterPro" id="IPR027844">
    <property type="entry name" value="INTS15"/>
</dbReference>
<keyword evidence="2" id="KW-1185">Reference proteome</keyword>
<protein>
    <submittedName>
        <fullName evidence="1">Uncharacterized protein</fullName>
    </submittedName>
</protein>
<dbReference type="PANTHER" id="PTHR14540">
    <property type="entry name" value="INTEGRATOR COMPLEX SUBUNIT 15"/>
    <property type="match status" value="1"/>
</dbReference>
<sequence>MSQLSGPEIKHTLRKLEFPLCAKEALTKIGQLLISNRTPTLKHMDLALDLMAELVFCEVDRRGNKRPSPLTSIDELQLIDALYDYFNSTANETSRNSVFLSLFSGTTAMMRLGVLSKLVSIAVGVPSPPILISASTWMQQLGNTSPNSIQLAKALVRDYFILAPNTVPKLKILPKIAPQFVANFLTAVANIYFCDGKKDLFTFPPQCLLETITFWIKENPGLCIAAQQMQPSLPQGAIAMEATTPFAGLLKWCILASIYNQDFDLYGQLHLGLISSILEIPVLTTPRAISAQHLVVPAGSIHRYALETHSKLKRGEGGDRQKLFKEDQTLQLCLDRFAQAVQVALSVKCVYGNIEDLFTQLQQLPQNRLLHIVIGTHKQNK</sequence>
<reference evidence="1" key="1">
    <citation type="submission" date="2019-08" db="EMBL/GenBank/DDBJ databases">
        <title>The genome of the North American firefly Photinus pyralis.</title>
        <authorList>
            <consortium name="Photinus pyralis genome working group"/>
            <person name="Fallon T.R."/>
            <person name="Sander Lower S.E."/>
            <person name="Weng J.-K."/>
        </authorList>
    </citation>
    <scope>NUCLEOTIDE SEQUENCE</scope>
    <source>
        <strain evidence="1">TRF0915ILg1</strain>
        <tissue evidence="1">Whole body</tissue>
    </source>
</reference>
<dbReference type="Pfam" id="PF14964">
    <property type="entry name" value="INTS15"/>
    <property type="match status" value="1"/>
</dbReference>
<gene>
    <name evidence="1" type="ORF">ILUMI_02870</name>
</gene>
<dbReference type="Proteomes" id="UP000801492">
    <property type="component" value="Unassembled WGS sequence"/>
</dbReference>
<name>A0A8K0DHD6_IGNLU</name>
<evidence type="ECO:0000313" key="2">
    <source>
        <dbReference type="Proteomes" id="UP000801492"/>
    </source>
</evidence>
<comment type="caution">
    <text evidence="1">The sequence shown here is derived from an EMBL/GenBank/DDBJ whole genome shotgun (WGS) entry which is preliminary data.</text>
</comment>
<proteinExistence type="predicted"/>
<evidence type="ECO:0000313" key="1">
    <source>
        <dbReference type="EMBL" id="KAF2903306.1"/>
    </source>
</evidence>
<organism evidence="1 2">
    <name type="scientific">Ignelater luminosus</name>
    <name type="common">Cucubano</name>
    <name type="synonym">Pyrophorus luminosus</name>
    <dbReference type="NCBI Taxonomy" id="2038154"/>
    <lineage>
        <taxon>Eukaryota</taxon>
        <taxon>Metazoa</taxon>
        <taxon>Ecdysozoa</taxon>
        <taxon>Arthropoda</taxon>
        <taxon>Hexapoda</taxon>
        <taxon>Insecta</taxon>
        <taxon>Pterygota</taxon>
        <taxon>Neoptera</taxon>
        <taxon>Endopterygota</taxon>
        <taxon>Coleoptera</taxon>
        <taxon>Polyphaga</taxon>
        <taxon>Elateriformia</taxon>
        <taxon>Elateroidea</taxon>
        <taxon>Elateridae</taxon>
        <taxon>Agrypninae</taxon>
        <taxon>Pyrophorini</taxon>
        <taxon>Ignelater</taxon>
    </lineage>
</organism>
<dbReference type="PANTHER" id="PTHR14540:SF2">
    <property type="entry name" value="INTEGRATOR COMPLEX SUBUNIT 15"/>
    <property type="match status" value="1"/>
</dbReference>
<dbReference type="EMBL" id="VTPC01001060">
    <property type="protein sequence ID" value="KAF2903306.1"/>
    <property type="molecule type" value="Genomic_DNA"/>
</dbReference>
<dbReference type="AlphaFoldDB" id="A0A8K0DHD6"/>
<dbReference type="OrthoDB" id="5861309at2759"/>
<accession>A0A8K0DHD6</accession>